<organism evidence="2 3">
    <name type="scientific">Lactuca saligna</name>
    <name type="common">Willowleaf lettuce</name>
    <dbReference type="NCBI Taxonomy" id="75948"/>
    <lineage>
        <taxon>Eukaryota</taxon>
        <taxon>Viridiplantae</taxon>
        <taxon>Streptophyta</taxon>
        <taxon>Embryophyta</taxon>
        <taxon>Tracheophyta</taxon>
        <taxon>Spermatophyta</taxon>
        <taxon>Magnoliopsida</taxon>
        <taxon>eudicotyledons</taxon>
        <taxon>Gunneridae</taxon>
        <taxon>Pentapetalae</taxon>
        <taxon>asterids</taxon>
        <taxon>campanulids</taxon>
        <taxon>Asterales</taxon>
        <taxon>Asteraceae</taxon>
        <taxon>Cichorioideae</taxon>
        <taxon>Cichorieae</taxon>
        <taxon>Lactucinae</taxon>
        <taxon>Lactuca</taxon>
    </lineage>
</organism>
<dbReference type="EMBL" id="OX465081">
    <property type="protein sequence ID" value="CAI9285451.1"/>
    <property type="molecule type" value="Genomic_DNA"/>
</dbReference>
<keyword evidence="1" id="KW-0812">Transmembrane</keyword>
<sequence>MVDEWIVRASLFLIGSLLLLLFYEVAGIFHKTVGDRKEDVEASGGCLGNWQVWIIFLCSSFSTLPPPVCVLLQLSASISFLYYFLTGFEPLRNLECLFIAFDEIDATVKGRQTFGLEQNHDRNRATIITFNILDTFYEGENSDVARAFDHPFDFLSAGCFATLGLRISRESLLKVKQAFGIGSTTTNLTPEVFSMVVFIGRILKSLPFL</sequence>
<proteinExistence type="predicted"/>
<evidence type="ECO:0000256" key="1">
    <source>
        <dbReference type="SAM" id="Phobius"/>
    </source>
</evidence>
<name>A0AA35Z450_LACSI</name>
<evidence type="ECO:0000313" key="2">
    <source>
        <dbReference type="EMBL" id="CAI9285451.1"/>
    </source>
</evidence>
<feature type="transmembrane region" description="Helical" evidence="1">
    <location>
        <begin position="6"/>
        <end position="26"/>
    </location>
</feature>
<keyword evidence="1" id="KW-1133">Transmembrane helix</keyword>
<gene>
    <name evidence="2" type="ORF">LSALG_LOCUS24916</name>
</gene>
<dbReference type="Proteomes" id="UP001177003">
    <property type="component" value="Chromosome 5"/>
</dbReference>
<accession>A0AA35Z450</accession>
<reference evidence="2" key="1">
    <citation type="submission" date="2023-04" db="EMBL/GenBank/DDBJ databases">
        <authorList>
            <person name="Vijverberg K."/>
            <person name="Xiong W."/>
            <person name="Schranz E."/>
        </authorList>
    </citation>
    <scope>NUCLEOTIDE SEQUENCE</scope>
</reference>
<evidence type="ECO:0000313" key="3">
    <source>
        <dbReference type="Proteomes" id="UP001177003"/>
    </source>
</evidence>
<dbReference type="AlphaFoldDB" id="A0AA35Z450"/>
<keyword evidence="3" id="KW-1185">Reference proteome</keyword>
<keyword evidence="1" id="KW-0472">Membrane</keyword>
<protein>
    <submittedName>
        <fullName evidence="2">Uncharacterized protein</fullName>
    </submittedName>
</protein>